<accession>A0A2K3NKF0</accession>
<dbReference type="EMBL" id="ASHM01022748">
    <property type="protein sequence ID" value="PNY03536.1"/>
    <property type="molecule type" value="Genomic_DNA"/>
</dbReference>
<dbReference type="AlphaFoldDB" id="A0A2K3NKF0"/>
<evidence type="ECO:0000313" key="1">
    <source>
        <dbReference type="EMBL" id="PNY03536.1"/>
    </source>
</evidence>
<comment type="caution">
    <text evidence="1">The sequence shown here is derived from an EMBL/GenBank/DDBJ whole genome shotgun (WGS) entry which is preliminary data.</text>
</comment>
<dbReference type="Proteomes" id="UP000236291">
    <property type="component" value="Unassembled WGS sequence"/>
</dbReference>
<dbReference type="ExpressionAtlas" id="A0A2K3NKF0">
    <property type="expression patterns" value="baseline"/>
</dbReference>
<protein>
    <recommendedName>
        <fullName evidence="3">Copia protein</fullName>
    </recommendedName>
</protein>
<name>A0A2K3NKF0_TRIPR</name>
<proteinExistence type="predicted"/>
<evidence type="ECO:0008006" key="3">
    <source>
        <dbReference type="Google" id="ProtNLM"/>
    </source>
</evidence>
<dbReference type="PANTHER" id="PTHR11439:SF517">
    <property type="entry name" value="CYSTEINE-RICH RLK (RECEPTOR-LIKE PROTEIN KINASE) 8"/>
    <property type="match status" value="1"/>
</dbReference>
<dbReference type="PANTHER" id="PTHR11439">
    <property type="entry name" value="GAG-POL-RELATED RETROTRANSPOSON"/>
    <property type="match status" value="1"/>
</dbReference>
<dbReference type="STRING" id="57577.A0A2K3NKF0"/>
<gene>
    <name evidence="1" type="ORF">L195_g026869</name>
</gene>
<reference evidence="1 2" key="2">
    <citation type="journal article" date="2017" name="Front. Plant Sci.">
        <title>Gene Classification and Mining of Molecular Markers Useful in Red Clover (Trifolium pratense) Breeding.</title>
        <authorList>
            <person name="Istvanek J."/>
            <person name="Dluhosova J."/>
            <person name="Dluhos P."/>
            <person name="Patkova L."/>
            <person name="Nedelnik J."/>
            <person name="Repkova J."/>
        </authorList>
    </citation>
    <scope>NUCLEOTIDE SEQUENCE [LARGE SCALE GENOMIC DNA]</scope>
    <source>
        <strain evidence="2">cv. Tatra</strain>
        <tissue evidence="1">Young leaves</tissue>
    </source>
</reference>
<sequence>MLGSGAISWSSKKQPIVTLSTTEAEYVAAAACACQAIWLKNMLSCLLNNQKVCTQIYCDNSSSIKLSKNPIMHGRCKHIDVRFHFLRDLAKEGTIELKFCKSQDQLADIMTKPLKMDAFLKLRSGLGMMMK</sequence>
<organism evidence="1 2">
    <name type="scientific">Trifolium pratense</name>
    <name type="common">Red clover</name>
    <dbReference type="NCBI Taxonomy" id="57577"/>
    <lineage>
        <taxon>Eukaryota</taxon>
        <taxon>Viridiplantae</taxon>
        <taxon>Streptophyta</taxon>
        <taxon>Embryophyta</taxon>
        <taxon>Tracheophyta</taxon>
        <taxon>Spermatophyta</taxon>
        <taxon>Magnoliopsida</taxon>
        <taxon>eudicotyledons</taxon>
        <taxon>Gunneridae</taxon>
        <taxon>Pentapetalae</taxon>
        <taxon>rosids</taxon>
        <taxon>fabids</taxon>
        <taxon>Fabales</taxon>
        <taxon>Fabaceae</taxon>
        <taxon>Papilionoideae</taxon>
        <taxon>50 kb inversion clade</taxon>
        <taxon>NPAAA clade</taxon>
        <taxon>Hologalegina</taxon>
        <taxon>IRL clade</taxon>
        <taxon>Trifolieae</taxon>
        <taxon>Trifolium</taxon>
    </lineage>
</organism>
<reference evidence="1 2" key="1">
    <citation type="journal article" date="2014" name="Am. J. Bot.">
        <title>Genome assembly and annotation for red clover (Trifolium pratense; Fabaceae).</title>
        <authorList>
            <person name="Istvanek J."/>
            <person name="Jaros M."/>
            <person name="Krenek A."/>
            <person name="Repkova J."/>
        </authorList>
    </citation>
    <scope>NUCLEOTIDE SEQUENCE [LARGE SCALE GENOMIC DNA]</scope>
    <source>
        <strain evidence="2">cv. Tatra</strain>
        <tissue evidence="1">Young leaves</tissue>
    </source>
</reference>
<dbReference type="CDD" id="cd09272">
    <property type="entry name" value="RNase_HI_RT_Ty1"/>
    <property type="match status" value="1"/>
</dbReference>
<evidence type="ECO:0000313" key="2">
    <source>
        <dbReference type="Proteomes" id="UP000236291"/>
    </source>
</evidence>